<protein>
    <submittedName>
        <fullName evidence="1">Uncharacterized protein</fullName>
    </submittedName>
</protein>
<organism evidence="1 2">
    <name type="scientific">Phytophthora fragariae</name>
    <dbReference type="NCBI Taxonomy" id="53985"/>
    <lineage>
        <taxon>Eukaryota</taxon>
        <taxon>Sar</taxon>
        <taxon>Stramenopiles</taxon>
        <taxon>Oomycota</taxon>
        <taxon>Peronosporomycetes</taxon>
        <taxon>Peronosporales</taxon>
        <taxon>Peronosporaceae</taxon>
        <taxon>Phytophthora</taxon>
    </lineage>
</organism>
<sequence>MTYISNLSRPSNQKLIAKQNKVSIEDLKKHMSPDYKADPKYRFYNGKQMESHLYEGIQPTEFYDKLENVLTSQKNAFKVNIALGYDLVSLTDDLTQYWHPNISNTSVFNTPIAINSQSDIRKKVISEIRSMELANELNYPSSGYKLKSITGFRIYIYHRNHALGDSDAIIPKIIRENQHVINFPKTNNKCVFHCIAWHLVQDPKKNPRTIQAQVKKAFNRYCSFKGISYSLGLFRNFKPIDLLQLDDVEECFKLSINVYTMDIESGNVECIRRSEKEYENMNTLSHENHALYIKNIDMLQSKYQCKKCEMVFVSSTKFKDHSKNQCERVNIESFPVHPTIYRPAQNTIRSLLTKYAIKEVDHYIDHFVVYDFEAILKPTGIEHGKNTVFTNEHIPVSVSIADSLTEEIRQYNVNKYKALLQKIINAHGLTGMEIPDIPLGKTYKMSDVESWIGEGKYSSFFDFHSKIGFAKQRSDYGKIKQQLDQVPVFGFNSGRYDINLIKSDLFAVIGTNNIKSVIKNPSYMCIATWNMKILDISNYVPAGTSYDKYLTTYLGGCKCEDKISCVCGLDSSPT</sequence>
<evidence type="ECO:0000313" key="1">
    <source>
        <dbReference type="EMBL" id="KAE8924396.1"/>
    </source>
</evidence>
<dbReference type="EMBL" id="QXGF01002506">
    <property type="protein sequence ID" value="KAE8924396.1"/>
    <property type="molecule type" value="Genomic_DNA"/>
</dbReference>
<evidence type="ECO:0000313" key="2">
    <source>
        <dbReference type="Proteomes" id="UP000429523"/>
    </source>
</evidence>
<name>A0A6A3DW81_9STRA</name>
<dbReference type="AlphaFoldDB" id="A0A6A3DW81"/>
<proteinExistence type="predicted"/>
<dbReference type="Proteomes" id="UP000429523">
    <property type="component" value="Unassembled WGS sequence"/>
</dbReference>
<gene>
    <name evidence="1" type="ORF">PF009_g25372</name>
</gene>
<dbReference type="PANTHER" id="PTHR33206">
    <property type="entry name" value="PROTEIN CBG10425"/>
    <property type="match status" value="1"/>
</dbReference>
<accession>A0A6A3DW81</accession>
<comment type="caution">
    <text evidence="1">The sequence shown here is derived from an EMBL/GenBank/DDBJ whole genome shotgun (WGS) entry which is preliminary data.</text>
</comment>
<reference evidence="1 2" key="1">
    <citation type="submission" date="2018-08" db="EMBL/GenBank/DDBJ databases">
        <title>Genomic investigation of the strawberry pathogen Phytophthora fragariae indicates pathogenicity is determined by transcriptional variation in three key races.</title>
        <authorList>
            <person name="Adams T.M."/>
            <person name="Armitage A.D."/>
            <person name="Sobczyk M.K."/>
            <person name="Bates H.J."/>
            <person name="Dunwell J.M."/>
            <person name="Nellist C.F."/>
            <person name="Harrison R.J."/>
        </authorList>
    </citation>
    <scope>NUCLEOTIDE SEQUENCE [LARGE SCALE GENOMIC DNA]</scope>
    <source>
        <strain evidence="1 2">NOV-9</strain>
    </source>
</reference>
<dbReference type="PANTHER" id="PTHR33206:SF1">
    <property type="entry name" value="DNA-DIRECTED DNA POLYMERASE"/>
    <property type="match status" value="1"/>
</dbReference>